<reference evidence="1" key="1">
    <citation type="submission" date="2021-01" db="EMBL/GenBank/DDBJ databases">
        <title>A chromosome-scale assembly of European eel, Anguilla anguilla.</title>
        <authorList>
            <person name="Henkel C."/>
            <person name="Jong-Raadsen S.A."/>
            <person name="Dufour S."/>
            <person name="Weltzien F.-A."/>
            <person name="Palstra A.P."/>
            <person name="Pelster B."/>
            <person name="Spaink H.P."/>
            <person name="Van Den Thillart G.E."/>
            <person name="Jansen H."/>
            <person name="Zahm M."/>
            <person name="Klopp C."/>
            <person name="Cedric C."/>
            <person name="Louis A."/>
            <person name="Berthelot C."/>
            <person name="Parey E."/>
            <person name="Roest Crollius H."/>
            <person name="Montfort J."/>
            <person name="Robinson-Rechavi M."/>
            <person name="Bucao C."/>
            <person name="Bouchez O."/>
            <person name="Gislard M."/>
            <person name="Lluch J."/>
            <person name="Milhes M."/>
            <person name="Lampietro C."/>
            <person name="Lopez Roques C."/>
            <person name="Donnadieu C."/>
            <person name="Braasch I."/>
            <person name="Desvignes T."/>
            <person name="Postlethwait J."/>
            <person name="Bobe J."/>
            <person name="Guiguen Y."/>
            <person name="Dirks R."/>
        </authorList>
    </citation>
    <scope>NUCLEOTIDE SEQUENCE</scope>
    <source>
        <strain evidence="1">Tag_6206</strain>
        <tissue evidence="1">Liver</tissue>
    </source>
</reference>
<dbReference type="Proteomes" id="UP001044222">
    <property type="component" value="Chromosome 7"/>
</dbReference>
<protein>
    <submittedName>
        <fullName evidence="1">Uncharacterized protein</fullName>
    </submittedName>
</protein>
<accession>A0A9D3RXZ6</accession>
<comment type="caution">
    <text evidence="1">The sequence shown here is derived from an EMBL/GenBank/DDBJ whole genome shotgun (WGS) entry which is preliminary data.</text>
</comment>
<gene>
    <name evidence="1" type="ORF">ANANG_G00140900</name>
</gene>
<evidence type="ECO:0000313" key="1">
    <source>
        <dbReference type="EMBL" id="KAG5845591.1"/>
    </source>
</evidence>
<keyword evidence="2" id="KW-1185">Reference proteome</keyword>
<name>A0A9D3RXZ6_ANGAN</name>
<organism evidence="1 2">
    <name type="scientific">Anguilla anguilla</name>
    <name type="common">European freshwater eel</name>
    <name type="synonym">Muraena anguilla</name>
    <dbReference type="NCBI Taxonomy" id="7936"/>
    <lineage>
        <taxon>Eukaryota</taxon>
        <taxon>Metazoa</taxon>
        <taxon>Chordata</taxon>
        <taxon>Craniata</taxon>
        <taxon>Vertebrata</taxon>
        <taxon>Euteleostomi</taxon>
        <taxon>Actinopterygii</taxon>
        <taxon>Neopterygii</taxon>
        <taxon>Teleostei</taxon>
        <taxon>Anguilliformes</taxon>
        <taxon>Anguillidae</taxon>
        <taxon>Anguilla</taxon>
    </lineage>
</organism>
<evidence type="ECO:0000313" key="2">
    <source>
        <dbReference type="Proteomes" id="UP001044222"/>
    </source>
</evidence>
<dbReference type="AlphaFoldDB" id="A0A9D3RXZ6"/>
<proteinExistence type="predicted"/>
<sequence>MRSGAVRTIIYHLALAVLRQRRMKSHLDLHPQPALCTWIWSSLRWKRDQIASLMCSAYLVPSRTQMNEDSGI</sequence>
<dbReference type="EMBL" id="JAFIRN010000007">
    <property type="protein sequence ID" value="KAG5845591.1"/>
    <property type="molecule type" value="Genomic_DNA"/>
</dbReference>